<evidence type="ECO:0000313" key="2">
    <source>
        <dbReference type="EMBL" id="CEL64951.1"/>
    </source>
</evidence>
<feature type="region of interest" description="Disordered" evidence="1">
    <location>
        <begin position="1"/>
        <end position="25"/>
    </location>
</feature>
<feature type="region of interest" description="Disordered" evidence="1">
    <location>
        <begin position="612"/>
        <end position="880"/>
    </location>
</feature>
<feature type="compositionally biased region" description="Basic and acidic residues" evidence="1">
    <location>
        <begin position="1127"/>
        <end position="1137"/>
    </location>
</feature>
<accession>A0A0F7U7B3</accession>
<feature type="compositionally biased region" description="Low complexity" evidence="1">
    <location>
        <begin position="319"/>
        <end position="331"/>
    </location>
</feature>
<feature type="region of interest" description="Disordered" evidence="1">
    <location>
        <begin position="313"/>
        <end position="334"/>
    </location>
</feature>
<feature type="region of interest" description="Disordered" evidence="1">
    <location>
        <begin position="1025"/>
        <end position="1329"/>
    </location>
</feature>
<feature type="region of interest" description="Disordered" evidence="1">
    <location>
        <begin position="75"/>
        <end position="101"/>
    </location>
</feature>
<feature type="compositionally biased region" description="Low complexity" evidence="1">
    <location>
        <begin position="372"/>
        <end position="388"/>
    </location>
</feature>
<feature type="compositionally biased region" description="Low complexity" evidence="1">
    <location>
        <begin position="767"/>
        <end position="802"/>
    </location>
</feature>
<feature type="compositionally biased region" description="Basic and acidic residues" evidence="1">
    <location>
        <begin position="1228"/>
        <end position="1272"/>
    </location>
</feature>
<reference evidence="2" key="1">
    <citation type="journal article" date="2015" name="PLoS ONE">
        <title>Comprehensive Evaluation of Toxoplasma gondii VEG and Neospora caninum LIV Genomes with Tachyzoite Stage Transcriptome and Proteome Defines Novel Transcript Features.</title>
        <authorList>
            <person name="Ramaprasad A."/>
            <person name="Mourier T."/>
            <person name="Naeem R."/>
            <person name="Malas T.B."/>
            <person name="Moussa E."/>
            <person name="Panigrahi A."/>
            <person name="Vermont S.J."/>
            <person name="Otto T.D."/>
            <person name="Wastling J."/>
            <person name="Pain A."/>
        </authorList>
    </citation>
    <scope>NUCLEOTIDE SEQUENCE</scope>
    <source>
        <strain evidence="2">Liverpool</strain>
    </source>
</reference>
<sequence length="1344" mass="142352">MENEYLGPRPSGGEPPARVAGATPGGDCPSGYPPCCLEVSYELLLFPLQSCTDPGIQTRQQKLAATTAAVRESVKTSVQNHASSALPEGLHDGTGKDGEMREALSNAPSISASQIPPPQVTSAALAVSLPIYGGAVEPSSRSGGSGGKPSEKQSAAFCLVKPLPPPSSFSSRCENPWLPGSGALHDDKGKRCDQSLPAVRYLLPASAPESGDAEGDRQQEGRVENSCERAGAIEERGSSGVARGSSFLGRKQKSVLRLKNQVISGVHCRLSWCIDTYRLVGLTEAVLAACACESGDNQPPLPLSPAFASEFADTAANKSPHQSASSQPSAAGWGGAPRDAWGHFLVFDADDSDLFSADAFAPQTADSGKGNSPACASRSASSPWSSSALPRAAVLSPETDQRAAAFWRPQLTSLLTRTNLACALSSHEEGRKSSGDGYAAAGAPSVSTRNQELGSFSAGLENVGPFPFLELQVEDASTNGTWIGGVKLQKQQGPAVWPGKATLALSKQYTPSEQPVAAFRWALAIKWRRIQTSAAPLSPSSSSPSSSSSLALSRPVGRNLPVEPMGGGTESPTFSLSSRTDKNGESPPPYPPLCSSSFSEHKVCSAEALRSNESASFEGKEHPGTAAAEVHRMRRQASSEGPSVDGMDQPKASTYIQEYGSAPSTRAVAPSGSPPACSNSTSTGNTEFPSQRVQARRPERERASQGNGVKGVSFSASQVGGQERRGTGDRPAAHAGAAHPPPAATPSLLAASAELLDLQIPSEDPPRSSLVSLASSPPAVLAASSASSSAAATSLGAHAPASSSSGVPWPQPAALCRARAGEREADEREKKKMRLSSADETGEARDKIPSTPCEGWSVEPGGVSASRESGREREKSGGRLAQQLQKVLKEKRELEDELQQLLVENEELRNTEQQRQEENATLQTSLQEAREKWKAAGATVRNLETQATQRHLELEALKATAREQEERLKCREREWREEVTRLRATAAKLVEEKDSLQEVLEEHKRALERYTSICTAVREQLRELSPRRSGPFPKQPCCAPDSSSLAAPPASSPQLSDSLSSASPSALFPSASDEAAKPGHPSNGARDARTLPTTAPWKGQENEEEGLPAWRPGEANADNNPRLTGDGNERFVDRPEDGALQSQGQASLEDLLVDPPGPLTLLSPSRERTLDASSVCFGSSEKPRANLVSARPARGHPASGSLPRDTWREPRNTPPDFSAECSTNGEGGLRRHADLAGRNPEKEGQSRPEEASERGEGSEEARLSERSGRSREGLTTATARPWTGSGQQHRRTGRDPEEPRAQEERRTQGDRVHSAGYTREADEASAVGDDLACNVNDDLLNFLQ</sequence>
<feature type="compositionally biased region" description="Low complexity" evidence="1">
    <location>
        <begin position="1039"/>
        <end position="1073"/>
    </location>
</feature>
<gene>
    <name evidence="2" type="ORF">BN1204_008160</name>
</gene>
<feature type="compositionally biased region" description="Basic and acidic residues" evidence="1">
    <location>
        <begin position="868"/>
        <end position="877"/>
    </location>
</feature>
<organism evidence="2">
    <name type="scientific">Neospora caninum (strain Liverpool)</name>
    <dbReference type="NCBI Taxonomy" id="572307"/>
    <lineage>
        <taxon>Eukaryota</taxon>
        <taxon>Sar</taxon>
        <taxon>Alveolata</taxon>
        <taxon>Apicomplexa</taxon>
        <taxon>Conoidasida</taxon>
        <taxon>Coccidia</taxon>
        <taxon>Eucoccidiorida</taxon>
        <taxon>Eimeriorina</taxon>
        <taxon>Sarcocystidae</taxon>
        <taxon>Neospora</taxon>
    </lineage>
</organism>
<feature type="compositionally biased region" description="Basic and acidic residues" evidence="1">
    <location>
        <begin position="89"/>
        <end position="101"/>
    </location>
</feature>
<feature type="compositionally biased region" description="Low complexity" evidence="1">
    <location>
        <begin position="534"/>
        <end position="553"/>
    </location>
</feature>
<feature type="region of interest" description="Disordered" evidence="1">
    <location>
        <begin position="205"/>
        <end position="224"/>
    </location>
</feature>
<feature type="region of interest" description="Disordered" evidence="1">
    <location>
        <begin position="534"/>
        <end position="594"/>
    </location>
</feature>
<feature type="region of interest" description="Disordered" evidence="1">
    <location>
        <begin position="363"/>
        <end position="388"/>
    </location>
</feature>
<feature type="compositionally biased region" description="Basic and acidic residues" evidence="1">
    <location>
        <begin position="1293"/>
        <end position="1313"/>
    </location>
</feature>
<protein>
    <submittedName>
        <fullName evidence="2">Uncharacterized protein</fullName>
    </submittedName>
</protein>
<feature type="compositionally biased region" description="Basic and acidic residues" evidence="1">
    <location>
        <begin position="819"/>
        <end position="830"/>
    </location>
</feature>
<dbReference type="EMBL" id="LN714477">
    <property type="protein sequence ID" value="CEL64951.1"/>
    <property type="molecule type" value="Genomic_DNA"/>
</dbReference>
<proteinExistence type="predicted"/>
<feature type="compositionally biased region" description="Basic and acidic residues" evidence="1">
    <location>
        <begin position="722"/>
        <end position="732"/>
    </location>
</feature>
<evidence type="ECO:0000256" key="1">
    <source>
        <dbReference type="SAM" id="MobiDB-lite"/>
    </source>
</evidence>
<feature type="compositionally biased region" description="Basic and acidic residues" evidence="1">
    <location>
        <begin position="214"/>
        <end position="224"/>
    </location>
</feature>
<name>A0A0F7U7B3_NEOCL</name>
<feature type="compositionally biased region" description="Polar residues" evidence="1">
    <location>
        <begin position="676"/>
        <end position="693"/>
    </location>
</feature>